<dbReference type="InterPro" id="IPR013324">
    <property type="entry name" value="RNA_pol_sigma_r3/r4-like"/>
</dbReference>
<evidence type="ECO:0000259" key="6">
    <source>
        <dbReference type="Pfam" id="PF08281"/>
    </source>
</evidence>
<keyword evidence="2" id="KW-0805">Transcription regulation</keyword>
<dbReference type="SUPFAM" id="SSF88946">
    <property type="entry name" value="Sigma2 domain of RNA polymerase sigma factors"/>
    <property type="match status" value="1"/>
</dbReference>
<dbReference type="GO" id="GO:0016987">
    <property type="term" value="F:sigma factor activity"/>
    <property type="evidence" value="ECO:0007669"/>
    <property type="project" value="UniProtKB-KW"/>
</dbReference>
<name>A0A0E3M8I4_CLOSL</name>
<accession>A0A0E3M8I4</accession>
<dbReference type="Gene3D" id="1.10.10.10">
    <property type="entry name" value="Winged helix-like DNA-binding domain superfamily/Winged helix DNA-binding domain"/>
    <property type="match status" value="1"/>
</dbReference>
<feature type="domain" description="RNA polymerase sigma factor 70 region 4 type 2" evidence="6">
    <location>
        <begin position="109"/>
        <end position="161"/>
    </location>
</feature>
<dbReference type="InterPro" id="IPR007627">
    <property type="entry name" value="RNA_pol_sigma70_r2"/>
</dbReference>
<feature type="domain" description="RNA polymerase sigma-70 region 2" evidence="5">
    <location>
        <begin position="8"/>
        <end position="74"/>
    </location>
</feature>
<reference evidence="7 8" key="1">
    <citation type="journal article" date="2015" name="J. Biotechnol.">
        <title>Complete genome sequence of a malodorant-producing acetogen, Clostridium scatologenes ATCC 25775(T).</title>
        <authorList>
            <person name="Zhu Z."/>
            <person name="Guo T."/>
            <person name="Zheng H."/>
            <person name="Song T."/>
            <person name="Ouyang P."/>
            <person name="Xie J."/>
        </authorList>
    </citation>
    <scope>NUCLEOTIDE SEQUENCE [LARGE SCALE GENOMIC DNA]</scope>
    <source>
        <strain evidence="7 8">ATCC 25775</strain>
    </source>
</reference>
<sequence length="173" mass="20850">MDKELERLMNDYGDDVLRIAYMYLKDKYLAEDVFQEVFIKVYKNFYKFEKRSSEKTWIMTITMNACKDILRNSWFKRVFAFDYTDNPSIADNYVDANIDNEVINSIQYEKLLNEVMNLPHKYKEPILLYYYEELSTTDISKILNVPEATIRSRLFRARKMLKFNIDGKIEYEG</sequence>
<evidence type="ECO:0000259" key="5">
    <source>
        <dbReference type="Pfam" id="PF04542"/>
    </source>
</evidence>
<evidence type="ECO:0000256" key="1">
    <source>
        <dbReference type="ARBA" id="ARBA00010641"/>
    </source>
</evidence>
<dbReference type="InterPro" id="IPR039425">
    <property type="entry name" value="RNA_pol_sigma-70-like"/>
</dbReference>
<dbReference type="NCBIfam" id="NF008891">
    <property type="entry name" value="PRK11924.1-5"/>
    <property type="match status" value="1"/>
</dbReference>
<dbReference type="AlphaFoldDB" id="A0A0E3M8I4"/>
<dbReference type="InterPro" id="IPR036388">
    <property type="entry name" value="WH-like_DNA-bd_sf"/>
</dbReference>
<organism evidence="7 8">
    <name type="scientific">Clostridium scatologenes</name>
    <dbReference type="NCBI Taxonomy" id="1548"/>
    <lineage>
        <taxon>Bacteria</taxon>
        <taxon>Bacillati</taxon>
        <taxon>Bacillota</taxon>
        <taxon>Clostridia</taxon>
        <taxon>Eubacteriales</taxon>
        <taxon>Clostridiaceae</taxon>
        <taxon>Clostridium</taxon>
    </lineage>
</organism>
<dbReference type="NCBIfam" id="TIGR02937">
    <property type="entry name" value="sigma70-ECF"/>
    <property type="match status" value="1"/>
</dbReference>
<dbReference type="Pfam" id="PF04542">
    <property type="entry name" value="Sigma70_r2"/>
    <property type="match status" value="1"/>
</dbReference>
<comment type="similarity">
    <text evidence="1">Belongs to the sigma-70 factor family. ECF subfamily.</text>
</comment>
<dbReference type="PANTHER" id="PTHR43133">
    <property type="entry name" value="RNA POLYMERASE ECF-TYPE SIGMA FACTO"/>
    <property type="match status" value="1"/>
</dbReference>
<evidence type="ECO:0000256" key="2">
    <source>
        <dbReference type="ARBA" id="ARBA00023015"/>
    </source>
</evidence>
<dbReference type="InterPro" id="IPR013325">
    <property type="entry name" value="RNA_pol_sigma_r2"/>
</dbReference>
<dbReference type="Proteomes" id="UP000033115">
    <property type="component" value="Chromosome"/>
</dbReference>
<dbReference type="InterPro" id="IPR013249">
    <property type="entry name" value="RNA_pol_sigma70_r4_t2"/>
</dbReference>
<keyword evidence="8" id="KW-1185">Reference proteome</keyword>
<evidence type="ECO:0000313" key="7">
    <source>
        <dbReference type="EMBL" id="AKA69859.1"/>
    </source>
</evidence>
<dbReference type="GO" id="GO:0006352">
    <property type="term" value="P:DNA-templated transcription initiation"/>
    <property type="evidence" value="ECO:0007669"/>
    <property type="project" value="InterPro"/>
</dbReference>
<dbReference type="STRING" id="1548.CSCA_2734"/>
<dbReference type="SUPFAM" id="SSF88659">
    <property type="entry name" value="Sigma3 and sigma4 domains of RNA polymerase sigma factors"/>
    <property type="match status" value="1"/>
</dbReference>
<gene>
    <name evidence="7" type="ORF">CSCA_2734</name>
</gene>
<dbReference type="CDD" id="cd06171">
    <property type="entry name" value="Sigma70_r4"/>
    <property type="match status" value="1"/>
</dbReference>
<dbReference type="RefSeq" id="WP_029161549.1">
    <property type="nucleotide sequence ID" value="NZ_CP009933.1"/>
</dbReference>
<dbReference type="Gene3D" id="1.10.1740.10">
    <property type="match status" value="1"/>
</dbReference>
<dbReference type="KEGG" id="csq:CSCA_2734"/>
<protein>
    <submittedName>
        <fullName evidence="7">RNA polymerase, sigma-24 subunit, ECF subfamily</fullName>
    </submittedName>
</protein>
<proteinExistence type="inferred from homology"/>
<dbReference type="EMBL" id="CP009933">
    <property type="protein sequence ID" value="AKA69859.1"/>
    <property type="molecule type" value="Genomic_DNA"/>
</dbReference>
<evidence type="ECO:0000256" key="3">
    <source>
        <dbReference type="ARBA" id="ARBA00023082"/>
    </source>
</evidence>
<dbReference type="HOGENOM" id="CLU_047691_3_1_9"/>
<keyword evidence="3" id="KW-0731">Sigma factor</keyword>
<dbReference type="PANTHER" id="PTHR43133:SF60">
    <property type="entry name" value="RNA POLYMERASE SIGMA FACTOR SIGV"/>
    <property type="match status" value="1"/>
</dbReference>
<dbReference type="InterPro" id="IPR014284">
    <property type="entry name" value="RNA_pol_sigma-70_dom"/>
</dbReference>
<evidence type="ECO:0000256" key="4">
    <source>
        <dbReference type="ARBA" id="ARBA00023163"/>
    </source>
</evidence>
<dbReference type="Pfam" id="PF08281">
    <property type="entry name" value="Sigma70_r4_2"/>
    <property type="match status" value="1"/>
</dbReference>
<evidence type="ECO:0000313" key="8">
    <source>
        <dbReference type="Proteomes" id="UP000033115"/>
    </source>
</evidence>
<dbReference type="GO" id="GO:0003677">
    <property type="term" value="F:DNA binding"/>
    <property type="evidence" value="ECO:0007669"/>
    <property type="project" value="InterPro"/>
</dbReference>
<keyword evidence="4" id="KW-0804">Transcription</keyword>